<keyword evidence="5 8" id="KW-1133">Transmembrane helix</keyword>
<feature type="transmembrane region" description="Helical" evidence="8">
    <location>
        <begin position="638"/>
        <end position="662"/>
    </location>
</feature>
<dbReference type="InterPro" id="IPR035892">
    <property type="entry name" value="C2_domain_sf"/>
</dbReference>
<dbReference type="FunFam" id="2.60.40.150:FF:000119">
    <property type="entry name" value="C2 domain-containing protein"/>
    <property type="match status" value="1"/>
</dbReference>
<evidence type="ECO:0000256" key="3">
    <source>
        <dbReference type="ARBA" id="ARBA00022692"/>
    </source>
</evidence>
<dbReference type="Pfam" id="PF08372">
    <property type="entry name" value="PRT_C"/>
    <property type="match status" value="1"/>
</dbReference>
<dbReference type="InterPro" id="IPR047255">
    <property type="entry name" value="C2D_MCTP_PRT_plant"/>
</dbReference>
<sequence length="802" mass="91096">MLHQQTSHGAPQEEEFKLKDTNPQLGERWPGGGASGWMGGAGGWFAGGSDKLTSTYDLVEQTYYLYVRVVKAKELPTSPVTGGCDPYVEVKLGNYRGTTRHLEKKVNPEWNQVFAFSKDRIQSSTLEVFVKDREMVGRDDFLGRVAFDLNEVPTRVPPDSPLAPQWYRLEDHRRREGKLRGEVMLAVWVGTQADEAFPEAWHADTAAVQGEGVVNVRSKVYVSPKLWYLRVNVIEAQDVEPADRRRRGVAELFVKAQVGNQVLKTRACGGATAPLWNEDLVFVAAEPFEEQLVLTVEDRVHTGKDEVLGRISLPLGGFERRLDHRPVASQWFNLEKFGFGALEGDRRKELKFASRVHLRVCLEGAYHVLDESTMYISDQRPTARQLWKPPVGVLEVGILGAQGLLPMKARDGRGAADAYCVAKYGQKWVRTRTVIDSFSPRWNEQYTWEVYDPCTVLTLGVFDNCNLGGGGGGPARDVRVGKVRIRLSTLETDRIYTHSYPLVVLQPSGVKKMGELQLAVRFTCLSVVNMVHLYGRPPLPKMHYVHPFTVNQVDSLRHQAMSIVAARLGRAEPPLRKEVVEYMLDADSHMWSMRRSKANFFRIMSLLSGAVTMTRWFADVCHWKNPITTTLVHALFLILVWYPELVLPTVFLYMFLIGLWNYRFRPRHPPHMDTRLSWADVVHPDELDEEFDTFPTSQPQDVVRMRYDRLRSVAGRIQTVVGDMATQGERLQSLLGWRDPRATSLFIVFCLCAAVTLYVTPFRVVALAAGLYHLRHPRFRSKLPSVPSNFFKRLPSRIDSML</sequence>
<name>A0A7I8KJK4_SPIIN</name>
<dbReference type="PANTHER" id="PTHR31425">
    <property type="entry name" value="PHOSPHORIBOSYLANTHRANILATE TRANSFERASE ISOFORM 1"/>
    <property type="match status" value="1"/>
</dbReference>
<dbReference type="Pfam" id="PF00168">
    <property type="entry name" value="C2"/>
    <property type="match status" value="3"/>
</dbReference>
<keyword evidence="4" id="KW-0677">Repeat</keyword>
<evidence type="ECO:0000313" key="11">
    <source>
        <dbReference type="Proteomes" id="UP000663760"/>
    </source>
</evidence>
<dbReference type="PANTHER" id="PTHR31425:SF24">
    <property type="entry name" value="MULTIPLE C2 DOMAIN AND TRANSMEMBRANE REGION PROTEIN 2"/>
    <property type="match status" value="1"/>
</dbReference>
<keyword evidence="3 8" id="KW-0812">Transmembrane</keyword>
<evidence type="ECO:0000256" key="1">
    <source>
        <dbReference type="ARBA" id="ARBA00004141"/>
    </source>
</evidence>
<evidence type="ECO:0000256" key="5">
    <source>
        <dbReference type="ARBA" id="ARBA00022989"/>
    </source>
</evidence>
<dbReference type="CDD" id="cd08379">
    <property type="entry name" value="C2D_MCTP_PRT_plant"/>
    <property type="match status" value="1"/>
</dbReference>
<comment type="subcellular location">
    <subcellularLocation>
        <location evidence="1">Membrane</location>
        <topology evidence="1">Multi-pass membrane protein</topology>
    </subcellularLocation>
</comment>
<dbReference type="Proteomes" id="UP000663760">
    <property type="component" value="Chromosome 6"/>
</dbReference>
<dbReference type="GO" id="GO:0016020">
    <property type="term" value="C:membrane"/>
    <property type="evidence" value="ECO:0007669"/>
    <property type="project" value="UniProtKB-SubCell"/>
</dbReference>
<feature type="transmembrane region" description="Helical" evidence="8">
    <location>
        <begin position="745"/>
        <end position="772"/>
    </location>
</feature>
<evidence type="ECO:0000256" key="2">
    <source>
        <dbReference type="ARBA" id="ARBA00007923"/>
    </source>
</evidence>
<dbReference type="InterPro" id="IPR013583">
    <property type="entry name" value="MCTP_C"/>
</dbReference>
<comment type="similarity">
    <text evidence="2">Belongs to the MCTP family.</text>
</comment>
<dbReference type="AlphaFoldDB" id="A0A7I8KJK4"/>
<dbReference type="SUPFAM" id="SSF49562">
    <property type="entry name" value="C2 domain (Calcium/lipid-binding domain, CaLB)"/>
    <property type="match status" value="3"/>
</dbReference>
<dbReference type="FunFam" id="2.60.40.150:FF:000128">
    <property type="entry name" value="C2 domain-containing protein"/>
    <property type="match status" value="1"/>
</dbReference>
<dbReference type="InterPro" id="IPR047259">
    <property type="entry name" value="QUIRKY-like"/>
</dbReference>
<evidence type="ECO:0000256" key="4">
    <source>
        <dbReference type="ARBA" id="ARBA00022737"/>
    </source>
</evidence>
<dbReference type="CDD" id="cd04019">
    <property type="entry name" value="C2C_MCTP_PRT_plant"/>
    <property type="match status" value="1"/>
</dbReference>
<dbReference type="InterPro" id="IPR000008">
    <property type="entry name" value="C2_dom"/>
</dbReference>
<dbReference type="PROSITE" id="PS50004">
    <property type="entry name" value="C2"/>
    <property type="match status" value="3"/>
</dbReference>
<keyword evidence="6 8" id="KW-0472">Membrane</keyword>
<keyword evidence="11" id="KW-1185">Reference proteome</keyword>
<dbReference type="InterPro" id="IPR047257">
    <property type="entry name" value="C2B_MCTP_PRT_plant"/>
</dbReference>
<evidence type="ECO:0000313" key="10">
    <source>
        <dbReference type="EMBL" id="CAA7397967.1"/>
    </source>
</evidence>
<feature type="region of interest" description="Disordered" evidence="7">
    <location>
        <begin position="1"/>
        <end position="23"/>
    </location>
</feature>
<evidence type="ECO:0000256" key="7">
    <source>
        <dbReference type="SAM" id="MobiDB-lite"/>
    </source>
</evidence>
<dbReference type="EMBL" id="LR746269">
    <property type="protein sequence ID" value="CAA7397967.1"/>
    <property type="molecule type" value="Genomic_DNA"/>
</dbReference>
<dbReference type="SMART" id="SM00239">
    <property type="entry name" value="C2"/>
    <property type="match status" value="3"/>
</dbReference>
<dbReference type="FunFam" id="2.60.40.150:FF:000090">
    <property type="entry name" value="C2 domain-containing protein"/>
    <property type="match status" value="1"/>
</dbReference>
<accession>A0A7I8KJK4</accession>
<dbReference type="Gene3D" id="2.60.40.150">
    <property type="entry name" value="C2 domain"/>
    <property type="match status" value="3"/>
</dbReference>
<dbReference type="OrthoDB" id="67700at2759"/>
<reference evidence="10" key="1">
    <citation type="submission" date="2020-02" db="EMBL/GenBank/DDBJ databases">
        <authorList>
            <person name="Scholz U."/>
            <person name="Mascher M."/>
            <person name="Fiebig A."/>
        </authorList>
    </citation>
    <scope>NUCLEOTIDE SEQUENCE</scope>
</reference>
<evidence type="ECO:0000259" key="9">
    <source>
        <dbReference type="PROSITE" id="PS50004"/>
    </source>
</evidence>
<protein>
    <recommendedName>
        <fullName evidence="9">C2 domain-containing protein</fullName>
    </recommendedName>
</protein>
<organism evidence="10 11">
    <name type="scientific">Spirodela intermedia</name>
    <name type="common">Intermediate duckweed</name>
    <dbReference type="NCBI Taxonomy" id="51605"/>
    <lineage>
        <taxon>Eukaryota</taxon>
        <taxon>Viridiplantae</taxon>
        <taxon>Streptophyta</taxon>
        <taxon>Embryophyta</taxon>
        <taxon>Tracheophyta</taxon>
        <taxon>Spermatophyta</taxon>
        <taxon>Magnoliopsida</taxon>
        <taxon>Liliopsida</taxon>
        <taxon>Araceae</taxon>
        <taxon>Lemnoideae</taxon>
        <taxon>Spirodela</taxon>
    </lineage>
</organism>
<feature type="domain" description="C2" evidence="9">
    <location>
        <begin position="208"/>
        <end position="332"/>
    </location>
</feature>
<evidence type="ECO:0000256" key="6">
    <source>
        <dbReference type="ARBA" id="ARBA00023136"/>
    </source>
</evidence>
<dbReference type="InterPro" id="IPR047258">
    <property type="entry name" value="C2C_MCTP_PRT_plant"/>
</dbReference>
<gene>
    <name evidence="10" type="ORF">SI8410_06008632</name>
</gene>
<dbReference type="CDD" id="cd08378">
    <property type="entry name" value="C2B_MCTP_PRT_plant"/>
    <property type="match status" value="1"/>
</dbReference>
<proteinExistence type="inferred from homology"/>
<feature type="domain" description="C2" evidence="9">
    <location>
        <begin position="370"/>
        <end position="500"/>
    </location>
</feature>
<feature type="domain" description="C2" evidence="9">
    <location>
        <begin position="46"/>
        <end position="167"/>
    </location>
</feature>
<evidence type="ECO:0000256" key="8">
    <source>
        <dbReference type="SAM" id="Phobius"/>
    </source>
</evidence>